<keyword evidence="8" id="KW-0472">Membrane</keyword>
<dbReference type="Pfam" id="PF00231">
    <property type="entry name" value="ATP-synt"/>
    <property type="match status" value="1"/>
</dbReference>
<comment type="subunit">
    <text evidence="11">F-type ATPases have 2 components, CF(1) - the catalytic core - and CF(0) - the membrane proton channel. CF(1) and CF(0) have multiple subunits.</text>
</comment>
<evidence type="ECO:0000256" key="5">
    <source>
        <dbReference type="ARBA" id="ARBA00022792"/>
    </source>
</evidence>
<evidence type="ECO:0000256" key="10">
    <source>
        <dbReference type="ARBA" id="ARBA00023310"/>
    </source>
</evidence>
<dbReference type="OMA" id="MQITSAM"/>
<evidence type="ECO:0000313" key="13">
    <source>
        <dbReference type="Proteomes" id="UP000245119"/>
    </source>
</evidence>
<evidence type="ECO:0000313" key="12">
    <source>
        <dbReference type="EMBL" id="PVD24797.1"/>
    </source>
</evidence>
<dbReference type="OrthoDB" id="239812at2759"/>
<evidence type="ECO:0000256" key="9">
    <source>
        <dbReference type="ARBA" id="ARBA00023196"/>
    </source>
</evidence>
<sequence length="293" mass="32547">MEALLARTVPVLTPQWTQVRSMATLKDIRVRLKSVTNIQKITKSMKMVSAAKYAKAERELRPARPFGSGAKAFFEKAELNQDKSQPNQLIIVLSSDRGLCGGIHSGLSRELRNLVNAKPAGTDTKFVVLGDKARGILQRTFKDKFLLSFNDYGRKPPTFADAALVANAVLDQDYKFDYASLYFNTFRSVVSYRVTEQPIFSRDQIAAAGKINLYDSIDEEVLRSFNEYALASLIYYGMKEGACSEQSSRMTAMEAASKNAGEMIGRLTLTFNRTRQAVITKELIEIISGAAAI</sequence>
<comment type="caution">
    <text evidence="12">The sequence shown here is derived from an EMBL/GenBank/DDBJ whole genome shotgun (WGS) entry which is preliminary data.</text>
</comment>
<proteinExistence type="inferred from homology"/>
<dbReference type="EMBL" id="PZQS01000009">
    <property type="protein sequence ID" value="PVD24797.1"/>
    <property type="molecule type" value="Genomic_DNA"/>
</dbReference>
<accession>A0A2T7NUE2</accession>
<evidence type="ECO:0000256" key="11">
    <source>
        <dbReference type="RuleBase" id="RU004001"/>
    </source>
</evidence>
<dbReference type="CDD" id="cd12151">
    <property type="entry name" value="F1-ATPase_gamma"/>
    <property type="match status" value="1"/>
</dbReference>
<dbReference type="SUPFAM" id="SSF52943">
    <property type="entry name" value="ATP synthase (F1-ATPase), gamma subunit"/>
    <property type="match status" value="1"/>
</dbReference>
<reference evidence="12 13" key="1">
    <citation type="submission" date="2018-04" db="EMBL/GenBank/DDBJ databases">
        <title>The genome of golden apple snail Pomacea canaliculata provides insight into stress tolerance and invasive adaptation.</title>
        <authorList>
            <person name="Liu C."/>
            <person name="Liu B."/>
            <person name="Ren Y."/>
            <person name="Zhang Y."/>
            <person name="Wang H."/>
            <person name="Li S."/>
            <person name="Jiang F."/>
            <person name="Yin L."/>
            <person name="Zhang G."/>
            <person name="Qian W."/>
            <person name="Fan W."/>
        </authorList>
    </citation>
    <scope>NUCLEOTIDE SEQUENCE [LARGE SCALE GENOMIC DNA]</scope>
    <source>
        <strain evidence="12">SZHN2017</strain>
        <tissue evidence="12">Muscle</tissue>
    </source>
</reference>
<comment type="similarity">
    <text evidence="2 11">Belongs to the ATPase gamma chain family.</text>
</comment>
<name>A0A2T7NUE2_POMCA</name>
<evidence type="ECO:0000256" key="3">
    <source>
        <dbReference type="ARBA" id="ARBA00022448"/>
    </source>
</evidence>
<keyword evidence="3 11" id="KW-0813">Transport</keyword>
<gene>
    <name evidence="12" type="ORF">C0Q70_15283</name>
</gene>
<keyword evidence="6 11" id="KW-0406">Ion transport</keyword>
<dbReference type="STRING" id="400727.A0A2T7NUE2"/>
<evidence type="ECO:0000256" key="8">
    <source>
        <dbReference type="ARBA" id="ARBA00023136"/>
    </source>
</evidence>
<dbReference type="Gene3D" id="1.10.287.80">
    <property type="entry name" value="ATP synthase, gamma subunit, helix hairpin domain"/>
    <property type="match status" value="1"/>
</dbReference>
<dbReference type="GO" id="GO:0045259">
    <property type="term" value="C:proton-transporting ATP synthase complex"/>
    <property type="evidence" value="ECO:0007669"/>
    <property type="project" value="UniProtKB-KW"/>
</dbReference>
<keyword evidence="7" id="KW-0496">Mitochondrion</keyword>
<evidence type="ECO:0000256" key="1">
    <source>
        <dbReference type="ARBA" id="ARBA00004637"/>
    </source>
</evidence>
<dbReference type="InterPro" id="IPR023632">
    <property type="entry name" value="ATP_synth_F1_gsu_CS"/>
</dbReference>
<dbReference type="FunFam" id="3.40.1380.10:FF:000003">
    <property type="entry name" value="ATP synthase subunit gamma"/>
    <property type="match status" value="1"/>
</dbReference>
<keyword evidence="10 11" id="KW-0066">ATP synthesis</keyword>
<protein>
    <recommendedName>
        <fullName evidence="11">ATP synthase subunit gamma</fullName>
    </recommendedName>
</protein>
<dbReference type="PROSITE" id="PS00153">
    <property type="entry name" value="ATPASE_GAMMA"/>
    <property type="match status" value="1"/>
</dbReference>
<keyword evidence="5" id="KW-0999">Mitochondrion inner membrane</keyword>
<dbReference type="GO" id="GO:0046933">
    <property type="term" value="F:proton-transporting ATP synthase activity, rotational mechanism"/>
    <property type="evidence" value="ECO:0007669"/>
    <property type="project" value="InterPro"/>
</dbReference>
<dbReference type="Gene3D" id="3.40.1380.10">
    <property type="match status" value="1"/>
</dbReference>
<evidence type="ECO:0000256" key="6">
    <source>
        <dbReference type="ARBA" id="ARBA00023065"/>
    </source>
</evidence>
<evidence type="ECO:0000256" key="7">
    <source>
        <dbReference type="ARBA" id="ARBA00023128"/>
    </source>
</evidence>
<evidence type="ECO:0000256" key="4">
    <source>
        <dbReference type="ARBA" id="ARBA00022781"/>
    </source>
</evidence>
<keyword evidence="13" id="KW-1185">Reference proteome</keyword>
<dbReference type="AlphaFoldDB" id="A0A2T7NUE2"/>
<dbReference type="PIRSF" id="PIRSF039089">
    <property type="entry name" value="ATP_synthase_gamma"/>
    <property type="match status" value="1"/>
</dbReference>
<dbReference type="GO" id="GO:0005743">
    <property type="term" value="C:mitochondrial inner membrane"/>
    <property type="evidence" value="ECO:0007669"/>
    <property type="project" value="UniProtKB-SubCell"/>
</dbReference>
<dbReference type="InterPro" id="IPR035968">
    <property type="entry name" value="ATP_synth_F1_ATPase_gsu"/>
</dbReference>
<dbReference type="PRINTS" id="PR00126">
    <property type="entry name" value="ATPASEGAMMA"/>
</dbReference>
<organism evidence="12 13">
    <name type="scientific">Pomacea canaliculata</name>
    <name type="common">Golden apple snail</name>
    <dbReference type="NCBI Taxonomy" id="400727"/>
    <lineage>
        <taxon>Eukaryota</taxon>
        <taxon>Metazoa</taxon>
        <taxon>Spiralia</taxon>
        <taxon>Lophotrochozoa</taxon>
        <taxon>Mollusca</taxon>
        <taxon>Gastropoda</taxon>
        <taxon>Caenogastropoda</taxon>
        <taxon>Architaenioglossa</taxon>
        <taxon>Ampullarioidea</taxon>
        <taxon>Ampullariidae</taxon>
        <taxon>Pomacea</taxon>
    </lineage>
</organism>
<dbReference type="PANTHER" id="PTHR11693">
    <property type="entry name" value="ATP SYNTHASE GAMMA CHAIN"/>
    <property type="match status" value="1"/>
</dbReference>
<dbReference type="NCBIfam" id="TIGR01146">
    <property type="entry name" value="ATPsyn_F1gamma"/>
    <property type="match status" value="1"/>
</dbReference>
<dbReference type="Proteomes" id="UP000245119">
    <property type="component" value="Linkage Group LG9"/>
</dbReference>
<keyword evidence="9 11" id="KW-0139">CF(1)</keyword>
<keyword evidence="4 11" id="KW-0375">Hydrogen ion transport</keyword>
<dbReference type="PANTHER" id="PTHR11693:SF22">
    <property type="entry name" value="ATP SYNTHASE SUBUNIT GAMMA, MITOCHONDRIAL"/>
    <property type="match status" value="1"/>
</dbReference>
<dbReference type="InterPro" id="IPR000131">
    <property type="entry name" value="ATP_synth_F1_gsu"/>
</dbReference>
<evidence type="ECO:0000256" key="2">
    <source>
        <dbReference type="ARBA" id="ARBA00007681"/>
    </source>
</evidence>
<comment type="subcellular location">
    <subcellularLocation>
        <location evidence="1">Mitochondrion inner membrane</location>
        <topology evidence="1">Peripheral membrane protein</topology>
    </subcellularLocation>
</comment>